<feature type="region of interest" description="Disordered" evidence="1">
    <location>
        <begin position="113"/>
        <end position="233"/>
    </location>
</feature>
<keyword evidence="4" id="KW-1185">Reference proteome</keyword>
<sequence>EKQDPKDGKSGISLKIASVLPGLRYALRRAASSSWHASGIQEHLQEFAELQENSEPGPGQGSDIPVAPIPSPCQDGAAGPSQKLSEPSLAQLRRYLCDPGSFTLGVSAALQCLTGADPGNSSSSSSSSVSPDPAPATRTLRDKRDLASPARERFPKSVTSPTKPWGRELRRKSSRILGKSVPPLKAQTPPGESSNRSREAAKRKANIASSCPKKSGSTGSSNEPMLKLANLQLPHGRKRGAEVLAAEIVHKPQCERAEKEISAPGSPGVEAKRPKTLENLDSKRVPATESGTKPGKSKMQKNMENRAPEPPEKLQEGSERKELLLELPNEASSQTPEAEPPGNLHPMAIPNGSESPGNLHPMAIPNGSEPPKNLHPMGIPSGSEPPKNLHPMGIPSGAEPPRNLHPMAIPSGAEPPKNLHPMAIPSGSEPPRNLHPMAIPSGAEPPGNLHPMAIPSIAEPPRNLNPRGIPSITFTLQGDNSDSHALNLLADLALGSCVPAFIPKDPGMVPVESGDSWEQQSPPDHKYHRADKQGKAPTSTSSKAAPTPALPEETDSSPPASPPREKTSGISSRSSGVPIPAAFQAFPACQAPQAAEVRRRSIISAEHSYASPMPDDPKTSPDPKENPGAGSRAAPAAPLVGKVLPFRHQRSSAAEPARSSGAPGKREDFSRSHVVSVSGNSVKVTCRWEEEYLFHLDSRYTNDALEKTVVRALHG</sequence>
<organism evidence="3 4">
    <name type="scientific">Chloebia gouldiae</name>
    <name type="common">Gouldian finch</name>
    <name type="synonym">Erythrura gouldiae</name>
    <dbReference type="NCBI Taxonomy" id="44316"/>
    <lineage>
        <taxon>Eukaryota</taxon>
        <taxon>Metazoa</taxon>
        <taxon>Chordata</taxon>
        <taxon>Craniata</taxon>
        <taxon>Vertebrata</taxon>
        <taxon>Euteleostomi</taxon>
        <taxon>Archelosauria</taxon>
        <taxon>Archosauria</taxon>
        <taxon>Dinosauria</taxon>
        <taxon>Saurischia</taxon>
        <taxon>Theropoda</taxon>
        <taxon>Coelurosauria</taxon>
        <taxon>Aves</taxon>
        <taxon>Neognathae</taxon>
        <taxon>Neoaves</taxon>
        <taxon>Telluraves</taxon>
        <taxon>Australaves</taxon>
        <taxon>Passeriformes</taxon>
        <taxon>Passeroidea</taxon>
        <taxon>Passeridae</taxon>
        <taxon>Chloebia</taxon>
    </lineage>
</organism>
<reference evidence="3 4" key="1">
    <citation type="journal article" date="2018" name="Proc. R. Soc. B">
        <title>A non-coding region near Follistatin controls head colour polymorphism in the Gouldian finch.</title>
        <authorList>
            <person name="Toomey M.B."/>
            <person name="Marques C.I."/>
            <person name="Andrade P."/>
            <person name="Araujo P.M."/>
            <person name="Sabatino S."/>
            <person name="Gazda M.A."/>
            <person name="Afonso S."/>
            <person name="Lopes R.J."/>
            <person name="Corbo J.C."/>
            <person name="Carneiro M."/>
        </authorList>
    </citation>
    <scope>NUCLEOTIDE SEQUENCE [LARGE SCALE GENOMIC DNA]</scope>
    <source>
        <strain evidence="3">Red01</strain>
        <tissue evidence="3">Muscle</tissue>
    </source>
</reference>
<dbReference type="PANTHER" id="PTHR16207">
    <property type="entry name" value="SET DOMAIN-CONTAINING PROTEIN"/>
    <property type="match status" value="1"/>
</dbReference>
<dbReference type="Proteomes" id="UP000276834">
    <property type="component" value="Unassembled WGS sequence"/>
</dbReference>
<evidence type="ECO:0000313" key="2">
    <source>
        <dbReference type="EMBL" id="RLV62978.1"/>
    </source>
</evidence>
<dbReference type="PANTHER" id="PTHR16207:SF10">
    <property type="entry name" value="PROTEIN TASOR 2"/>
    <property type="match status" value="1"/>
</dbReference>
<feature type="compositionally biased region" description="Low complexity" evidence="1">
    <location>
        <begin position="627"/>
        <end position="638"/>
    </location>
</feature>
<gene>
    <name evidence="3" type="ORF">DV515_00018745</name>
    <name evidence="2" type="ORF">DV515_00018746</name>
</gene>
<feature type="region of interest" description="Disordered" evidence="1">
    <location>
        <begin position="253"/>
        <end position="480"/>
    </location>
</feature>
<dbReference type="EMBL" id="QUSF01004553">
    <property type="protein sequence ID" value="RLV62978.1"/>
    <property type="molecule type" value="Genomic_DNA"/>
</dbReference>
<dbReference type="AlphaFoldDB" id="A0A3L8Q6Y2"/>
<feature type="region of interest" description="Disordered" evidence="1">
    <location>
        <begin position="47"/>
        <end position="85"/>
    </location>
</feature>
<protein>
    <submittedName>
        <fullName evidence="3">Uncharacterized protein</fullName>
    </submittedName>
</protein>
<dbReference type="InterPro" id="IPR046432">
    <property type="entry name" value="TASOR"/>
</dbReference>
<feature type="compositionally biased region" description="Basic and acidic residues" evidence="1">
    <location>
        <begin position="301"/>
        <end position="324"/>
    </location>
</feature>
<feature type="non-terminal residue" evidence="3">
    <location>
        <position position="1"/>
    </location>
</feature>
<evidence type="ECO:0000313" key="3">
    <source>
        <dbReference type="EMBL" id="RLV62979.1"/>
    </source>
</evidence>
<dbReference type="OrthoDB" id="5960959at2759"/>
<feature type="compositionally biased region" description="Basic and acidic residues" evidence="1">
    <location>
        <begin position="270"/>
        <end position="286"/>
    </location>
</feature>
<comment type="caution">
    <text evidence="3">The sequence shown here is derived from an EMBL/GenBank/DDBJ whole genome shotgun (WGS) entry which is preliminary data.</text>
</comment>
<accession>A0A3L8Q6Y2</accession>
<feature type="region of interest" description="Disordered" evidence="1">
    <location>
        <begin position="604"/>
        <end position="672"/>
    </location>
</feature>
<proteinExistence type="predicted"/>
<evidence type="ECO:0000256" key="1">
    <source>
        <dbReference type="SAM" id="MobiDB-lite"/>
    </source>
</evidence>
<feature type="compositionally biased region" description="Low complexity" evidence="1">
    <location>
        <begin position="121"/>
        <end position="130"/>
    </location>
</feature>
<feature type="compositionally biased region" description="Basic and acidic residues" evidence="1">
    <location>
        <begin position="615"/>
        <end position="625"/>
    </location>
</feature>
<reference evidence="3" key="2">
    <citation type="submission" date="2018-08" db="EMBL/GenBank/DDBJ databases">
        <authorList>
            <person name="Sabatino S.J."/>
        </authorList>
    </citation>
    <scope>NUCLEOTIDE SEQUENCE</scope>
    <source>
        <strain evidence="3">Red01</strain>
        <tissue evidence="3">Muscle</tissue>
    </source>
</reference>
<feature type="compositionally biased region" description="Basic and acidic residues" evidence="1">
    <location>
        <begin position="139"/>
        <end position="155"/>
    </location>
</feature>
<dbReference type="GO" id="GO:0045814">
    <property type="term" value="P:negative regulation of gene expression, epigenetic"/>
    <property type="evidence" value="ECO:0007669"/>
    <property type="project" value="InterPro"/>
</dbReference>
<evidence type="ECO:0000313" key="4">
    <source>
        <dbReference type="Proteomes" id="UP000276834"/>
    </source>
</evidence>
<dbReference type="EMBL" id="QUSF01004552">
    <property type="protein sequence ID" value="RLV62979.1"/>
    <property type="molecule type" value="Genomic_DNA"/>
</dbReference>
<dbReference type="GO" id="GO:0005654">
    <property type="term" value="C:nucleoplasm"/>
    <property type="evidence" value="ECO:0007669"/>
    <property type="project" value="TreeGrafter"/>
</dbReference>
<feature type="region of interest" description="Disordered" evidence="1">
    <location>
        <begin position="504"/>
        <end position="577"/>
    </location>
</feature>
<name>A0A3L8Q6Y2_CHLGU</name>